<organism evidence="2 3">
    <name type="scientific">Actinomortierella ambigua</name>
    <dbReference type="NCBI Taxonomy" id="1343610"/>
    <lineage>
        <taxon>Eukaryota</taxon>
        <taxon>Fungi</taxon>
        <taxon>Fungi incertae sedis</taxon>
        <taxon>Mucoromycota</taxon>
        <taxon>Mortierellomycotina</taxon>
        <taxon>Mortierellomycetes</taxon>
        <taxon>Mortierellales</taxon>
        <taxon>Mortierellaceae</taxon>
        <taxon>Actinomortierella</taxon>
    </lineage>
</organism>
<dbReference type="EMBL" id="JAAAJB010000686">
    <property type="protein sequence ID" value="KAG0252147.1"/>
    <property type="molecule type" value="Genomic_DNA"/>
</dbReference>
<keyword evidence="3" id="KW-1185">Reference proteome</keyword>
<reference evidence="2" key="1">
    <citation type="journal article" date="2020" name="Fungal Divers.">
        <title>Resolving the Mortierellaceae phylogeny through synthesis of multi-gene phylogenetics and phylogenomics.</title>
        <authorList>
            <person name="Vandepol N."/>
            <person name="Liber J."/>
            <person name="Desiro A."/>
            <person name="Na H."/>
            <person name="Kennedy M."/>
            <person name="Barry K."/>
            <person name="Grigoriev I.V."/>
            <person name="Miller A.N."/>
            <person name="O'Donnell K."/>
            <person name="Stajich J.E."/>
            <person name="Bonito G."/>
        </authorList>
    </citation>
    <scope>NUCLEOTIDE SEQUENCE</scope>
    <source>
        <strain evidence="2">BC1065</strain>
    </source>
</reference>
<evidence type="ECO:0000313" key="2">
    <source>
        <dbReference type="EMBL" id="KAG0252147.1"/>
    </source>
</evidence>
<dbReference type="PANTHER" id="PTHR45033:SF3">
    <property type="entry name" value="DEHYDROGENASE, PUTATIVE (AFU_ORTHOLOGUE AFUA_2G13270)-RELATED"/>
    <property type="match status" value="1"/>
</dbReference>
<dbReference type="InterPro" id="IPR020843">
    <property type="entry name" value="ER"/>
</dbReference>
<dbReference type="InterPro" id="IPR013154">
    <property type="entry name" value="ADH-like_N"/>
</dbReference>
<proteinExistence type="predicted"/>
<dbReference type="PANTHER" id="PTHR45033">
    <property type="match status" value="1"/>
</dbReference>
<name>A0A9P6TZ24_9FUNG</name>
<dbReference type="InterPro" id="IPR011032">
    <property type="entry name" value="GroES-like_sf"/>
</dbReference>
<protein>
    <recommendedName>
        <fullName evidence="1">Enoyl reductase (ER) domain-containing protein</fullName>
    </recommendedName>
</protein>
<dbReference type="Pfam" id="PF08240">
    <property type="entry name" value="ADH_N"/>
    <property type="match status" value="1"/>
</dbReference>
<sequence length="344" mass="36572">MTSAVILERGHGKAHNPKVVQLSQPVPKTNEALVKIKAVALNHRDIWILDGDYPHITFDSVLGSDAVGTVSDLSKAAASSNHHLKVGDRVLIMPSTGWLSNPLGPEDMAHYALRGGSPIAGLFTQYASIDQADLFKAPEHLTDVEAAGLPLSGLTAYRAVFTKGRVAKGQNVLVTGIGGGVALFALQYAAAVGANVYVTSSDEAKIERAKQYGAKGGVNYRNAKWDEELLKLTGGHRFDVVIDSANGANAMAIIGNVLGIGGALVSFGQTAGPFQLEALYFVRQIEIRGTAMGSRAEFEQMLAFVTKHGIRPVVGDVFEGIDKIPDALQHLRDAKHFGKVVITL</sequence>
<dbReference type="OrthoDB" id="449487at2759"/>
<dbReference type="SUPFAM" id="SSF50129">
    <property type="entry name" value="GroES-like"/>
    <property type="match status" value="1"/>
</dbReference>
<comment type="caution">
    <text evidence="2">The sequence shown here is derived from an EMBL/GenBank/DDBJ whole genome shotgun (WGS) entry which is preliminary data.</text>
</comment>
<dbReference type="InterPro" id="IPR036291">
    <property type="entry name" value="NAD(P)-bd_dom_sf"/>
</dbReference>
<evidence type="ECO:0000259" key="1">
    <source>
        <dbReference type="SMART" id="SM00829"/>
    </source>
</evidence>
<dbReference type="CDD" id="cd08276">
    <property type="entry name" value="MDR7"/>
    <property type="match status" value="1"/>
</dbReference>
<dbReference type="Proteomes" id="UP000807716">
    <property type="component" value="Unassembled WGS sequence"/>
</dbReference>
<evidence type="ECO:0000313" key="3">
    <source>
        <dbReference type="Proteomes" id="UP000807716"/>
    </source>
</evidence>
<feature type="domain" description="Enoyl reductase (ER)" evidence="1">
    <location>
        <begin position="12"/>
        <end position="342"/>
    </location>
</feature>
<dbReference type="InterPro" id="IPR013149">
    <property type="entry name" value="ADH-like_C"/>
</dbReference>
<gene>
    <name evidence="2" type="ORF">DFQ27_008239</name>
</gene>
<dbReference type="InterPro" id="IPR052711">
    <property type="entry name" value="Zinc_ADH-like"/>
</dbReference>
<dbReference type="AlphaFoldDB" id="A0A9P6TZ24"/>
<dbReference type="SMART" id="SM00829">
    <property type="entry name" value="PKS_ER"/>
    <property type="match status" value="1"/>
</dbReference>
<dbReference type="SUPFAM" id="SSF51735">
    <property type="entry name" value="NAD(P)-binding Rossmann-fold domains"/>
    <property type="match status" value="1"/>
</dbReference>
<dbReference type="Gene3D" id="3.40.50.720">
    <property type="entry name" value="NAD(P)-binding Rossmann-like Domain"/>
    <property type="match status" value="1"/>
</dbReference>
<dbReference type="Gene3D" id="3.90.180.10">
    <property type="entry name" value="Medium-chain alcohol dehydrogenases, catalytic domain"/>
    <property type="match status" value="1"/>
</dbReference>
<dbReference type="Pfam" id="PF00107">
    <property type="entry name" value="ADH_zinc_N"/>
    <property type="match status" value="1"/>
</dbReference>
<dbReference type="GO" id="GO:0016491">
    <property type="term" value="F:oxidoreductase activity"/>
    <property type="evidence" value="ECO:0007669"/>
    <property type="project" value="InterPro"/>
</dbReference>
<accession>A0A9P6TZ24</accession>